<dbReference type="Pfam" id="PF13692">
    <property type="entry name" value="Glyco_trans_1_4"/>
    <property type="match status" value="1"/>
</dbReference>
<dbReference type="SUPFAM" id="SSF53756">
    <property type="entry name" value="UDP-Glycosyltransferase/glycogen phosphorylase"/>
    <property type="match status" value="1"/>
</dbReference>
<dbReference type="PANTHER" id="PTHR45947">
    <property type="entry name" value="SULFOQUINOVOSYL TRANSFERASE SQD2"/>
    <property type="match status" value="1"/>
</dbReference>
<dbReference type="Gene3D" id="3.40.50.2000">
    <property type="entry name" value="Glycogen Phosphorylase B"/>
    <property type="match status" value="2"/>
</dbReference>
<organism evidence="1 2">
    <name type="scientific">Candidatus Accumulibacter phosphatis</name>
    <dbReference type="NCBI Taxonomy" id="327160"/>
    <lineage>
        <taxon>Bacteria</taxon>
        <taxon>Pseudomonadati</taxon>
        <taxon>Pseudomonadota</taxon>
        <taxon>Betaproteobacteria</taxon>
        <taxon>Candidatus Accumulibacter</taxon>
    </lineage>
</organism>
<keyword evidence="1" id="KW-0808">Transferase</keyword>
<protein>
    <submittedName>
        <fullName evidence="1">GDP-mannose-dependent alpha-(1-2)-phosphatidylinositol mannosyltransferase</fullName>
        <ecNumber evidence="1">2.4.1.57</ecNumber>
    </submittedName>
</protein>
<dbReference type="InterPro" id="IPR050194">
    <property type="entry name" value="Glycosyltransferase_grp1"/>
</dbReference>
<accession>A0A080LXX2</accession>
<dbReference type="GO" id="GO:0016757">
    <property type="term" value="F:glycosyltransferase activity"/>
    <property type="evidence" value="ECO:0007669"/>
    <property type="project" value="UniProtKB-KW"/>
</dbReference>
<dbReference type="CDD" id="cd03801">
    <property type="entry name" value="GT4_PimA-like"/>
    <property type="match status" value="1"/>
</dbReference>
<gene>
    <name evidence="1" type="primary">pimA</name>
    <name evidence="1" type="ORF">AW09_002083</name>
</gene>
<evidence type="ECO:0000313" key="1">
    <source>
        <dbReference type="EMBL" id="KFB72715.1"/>
    </source>
</evidence>
<dbReference type="Proteomes" id="UP000020077">
    <property type="component" value="Unassembled WGS sequence"/>
</dbReference>
<dbReference type="EC" id="2.4.1.57" evidence="1"/>
<dbReference type="EMBL" id="JDVG02000345">
    <property type="protein sequence ID" value="KFB72715.1"/>
    <property type="molecule type" value="Genomic_DNA"/>
</dbReference>
<comment type="caution">
    <text evidence="1">The sequence shown here is derived from an EMBL/GenBank/DDBJ whole genome shotgun (WGS) entry which is preliminary data.</text>
</comment>
<proteinExistence type="predicted"/>
<dbReference type="AlphaFoldDB" id="A0A080LXX2"/>
<dbReference type="PANTHER" id="PTHR45947:SF3">
    <property type="entry name" value="SULFOQUINOVOSYL TRANSFERASE SQD2"/>
    <property type="match status" value="1"/>
</dbReference>
<sequence length="95" mass="10347">MPISILEAFASGVPVVSTCAGGIPDMIEQGVSGLLVPIGDHEAMARELLRVLQDASLAAGLRQAGLRQAERFAWTRVRAQWLDTYRRVAGERRES</sequence>
<reference evidence="1 2" key="1">
    <citation type="submission" date="2014-02" db="EMBL/GenBank/DDBJ databases">
        <title>Expanding our view of genomic diversity in Candidatus Accumulibacter clades.</title>
        <authorList>
            <person name="Skennerton C.T."/>
            <person name="Barr J.J."/>
            <person name="Slater F.R."/>
            <person name="Bond P.L."/>
            <person name="Tyson G.W."/>
        </authorList>
    </citation>
    <scope>NUCLEOTIDE SEQUENCE [LARGE SCALE GENOMIC DNA]</scope>
    <source>
        <strain evidence="2">BA-91</strain>
    </source>
</reference>
<name>A0A080LXX2_9PROT</name>
<evidence type="ECO:0000313" key="2">
    <source>
        <dbReference type="Proteomes" id="UP000020077"/>
    </source>
</evidence>
<keyword evidence="1" id="KW-0328">Glycosyltransferase</keyword>